<dbReference type="EMBL" id="BMHV01000001">
    <property type="protein sequence ID" value="GGF50864.1"/>
    <property type="molecule type" value="Genomic_DNA"/>
</dbReference>
<evidence type="ECO:0000313" key="3">
    <source>
        <dbReference type="Proteomes" id="UP000632498"/>
    </source>
</evidence>
<dbReference type="GO" id="GO:0016787">
    <property type="term" value="F:hydrolase activity"/>
    <property type="evidence" value="ECO:0007669"/>
    <property type="project" value="UniProtKB-KW"/>
</dbReference>
<dbReference type="InterPro" id="IPR050266">
    <property type="entry name" value="AB_hydrolase_sf"/>
</dbReference>
<dbReference type="PANTHER" id="PTHR43798:SF33">
    <property type="entry name" value="HYDROLASE, PUTATIVE (AFU_ORTHOLOGUE AFUA_2G14860)-RELATED"/>
    <property type="match status" value="1"/>
</dbReference>
<dbReference type="PRINTS" id="PR00111">
    <property type="entry name" value="ABHYDROLASE"/>
</dbReference>
<dbReference type="Gene3D" id="3.40.50.1820">
    <property type="entry name" value="alpha/beta hydrolase"/>
    <property type="match status" value="1"/>
</dbReference>
<dbReference type="Pfam" id="PF12697">
    <property type="entry name" value="Abhydrolase_6"/>
    <property type="match status" value="1"/>
</dbReference>
<accession>A0A917F6C2</accession>
<keyword evidence="3" id="KW-1185">Reference proteome</keyword>
<evidence type="ECO:0000259" key="1">
    <source>
        <dbReference type="Pfam" id="PF12697"/>
    </source>
</evidence>
<feature type="domain" description="AB hydrolase-1" evidence="1">
    <location>
        <begin position="32"/>
        <end position="267"/>
    </location>
</feature>
<evidence type="ECO:0000313" key="2">
    <source>
        <dbReference type="EMBL" id="GGF50864.1"/>
    </source>
</evidence>
<keyword evidence="2" id="KW-0378">Hydrolase</keyword>
<organism evidence="2 3">
    <name type="scientific">Terasakiella brassicae</name>
    <dbReference type="NCBI Taxonomy" id="1634917"/>
    <lineage>
        <taxon>Bacteria</taxon>
        <taxon>Pseudomonadati</taxon>
        <taxon>Pseudomonadota</taxon>
        <taxon>Alphaproteobacteria</taxon>
        <taxon>Rhodospirillales</taxon>
        <taxon>Terasakiellaceae</taxon>
        <taxon>Terasakiella</taxon>
    </lineage>
</organism>
<proteinExistence type="predicted"/>
<sequence length="282" mass="32152">MLGQNEPVSHYIQVDGCEIHVSEWGLDKPHAILMWHGLARTGRDFDHIAQVLSKHYRILCPDTLGRGLSQWANDPDQQYSFDFYEKIALKICEIFGFYSFDYIGTSMGGALGIRLASGPLKNNINHLIINDIAPELAPSAVERILTYVGNPPVFNSMSDLEEYLRTIYEPYGYLTDEQWRLMCETSYRRMDNGHITTHYDPKIVTQFTAHPDDYDLWDEYAQIPCPTLVLRGQMSDLLLPQWAERMAETGPKAQVIEIEGCGHAPALNKNQQIQIVENFLNG</sequence>
<dbReference type="SUPFAM" id="SSF53474">
    <property type="entry name" value="alpha/beta-Hydrolases"/>
    <property type="match status" value="1"/>
</dbReference>
<name>A0A917F6C2_9PROT</name>
<protein>
    <submittedName>
        <fullName evidence="2">Hydrolase</fullName>
    </submittedName>
</protein>
<dbReference type="RefSeq" id="WP_188659663.1">
    <property type="nucleotide sequence ID" value="NZ_BMHV01000001.1"/>
</dbReference>
<dbReference type="InterPro" id="IPR000073">
    <property type="entry name" value="AB_hydrolase_1"/>
</dbReference>
<reference evidence="2" key="2">
    <citation type="submission" date="2020-09" db="EMBL/GenBank/DDBJ databases">
        <authorList>
            <person name="Sun Q."/>
            <person name="Zhou Y."/>
        </authorList>
    </citation>
    <scope>NUCLEOTIDE SEQUENCE</scope>
    <source>
        <strain evidence="2">CGMCC 1.15254</strain>
    </source>
</reference>
<reference evidence="2" key="1">
    <citation type="journal article" date="2014" name="Int. J. Syst. Evol. Microbiol.">
        <title>Complete genome sequence of Corynebacterium casei LMG S-19264T (=DSM 44701T), isolated from a smear-ripened cheese.</title>
        <authorList>
            <consortium name="US DOE Joint Genome Institute (JGI-PGF)"/>
            <person name="Walter F."/>
            <person name="Albersmeier A."/>
            <person name="Kalinowski J."/>
            <person name="Ruckert C."/>
        </authorList>
    </citation>
    <scope>NUCLEOTIDE SEQUENCE</scope>
    <source>
        <strain evidence="2">CGMCC 1.15254</strain>
    </source>
</reference>
<dbReference type="AlphaFoldDB" id="A0A917F6C2"/>
<dbReference type="InterPro" id="IPR029058">
    <property type="entry name" value="AB_hydrolase_fold"/>
</dbReference>
<comment type="caution">
    <text evidence="2">The sequence shown here is derived from an EMBL/GenBank/DDBJ whole genome shotgun (WGS) entry which is preliminary data.</text>
</comment>
<gene>
    <name evidence="2" type="ORF">GCM10011332_00140</name>
</gene>
<dbReference type="GO" id="GO:0016020">
    <property type="term" value="C:membrane"/>
    <property type="evidence" value="ECO:0007669"/>
    <property type="project" value="TreeGrafter"/>
</dbReference>
<dbReference type="Proteomes" id="UP000632498">
    <property type="component" value="Unassembled WGS sequence"/>
</dbReference>
<dbReference type="PANTHER" id="PTHR43798">
    <property type="entry name" value="MONOACYLGLYCEROL LIPASE"/>
    <property type="match status" value="1"/>
</dbReference>